<accession>A0A386K9D8</accession>
<feature type="transmembrane region" description="Helical" evidence="2">
    <location>
        <begin position="58"/>
        <end position="75"/>
    </location>
</feature>
<feature type="transmembrane region" description="Helical" evidence="2">
    <location>
        <begin position="34"/>
        <end position="52"/>
    </location>
</feature>
<keyword evidence="2" id="KW-1133">Transmembrane helix</keyword>
<keyword evidence="2" id="KW-0472">Membrane</keyword>
<protein>
    <submittedName>
        <fullName evidence="3">Uncharacterized protein</fullName>
    </submittedName>
</protein>
<reference evidence="4" key="1">
    <citation type="submission" date="2018-08" db="EMBL/GenBank/DDBJ databases">
        <authorList>
            <person name="Mousa M."/>
            <person name="Kelsky B.L."/>
            <person name="Goh L.M."/>
            <person name="Shaffer C.D."/>
            <person name="Weston-Hafer K.A."/>
            <person name="Russell D.A."/>
            <person name="Pope W.H."/>
            <person name="Jacobs-Sera D."/>
            <person name="Hendrix R.W."/>
            <person name="Hatfull G.F."/>
        </authorList>
    </citation>
    <scope>NUCLEOTIDE SEQUENCE [LARGE SCALE GENOMIC DNA]</scope>
</reference>
<dbReference type="EMBL" id="MH744420">
    <property type="protein sequence ID" value="AYD81657.1"/>
    <property type="molecule type" value="Genomic_DNA"/>
</dbReference>
<gene>
    <name evidence="3" type="primary">56</name>
    <name evidence="3" type="ORF">SEA_KROMP_56</name>
</gene>
<name>A0A386K9D8_9CAUD</name>
<keyword evidence="2" id="KW-0812">Transmembrane</keyword>
<keyword evidence="4" id="KW-1185">Reference proteome</keyword>
<evidence type="ECO:0000256" key="2">
    <source>
        <dbReference type="SAM" id="Phobius"/>
    </source>
</evidence>
<evidence type="ECO:0000313" key="3">
    <source>
        <dbReference type="EMBL" id="AYD81657.1"/>
    </source>
</evidence>
<proteinExistence type="predicted"/>
<evidence type="ECO:0000256" key="1">
    <source>
        <dbReference type="SAM" id="MobiDB-lite"/>
    </source>
</evidence>
<feature type="region of interest" description="Disordered" evidence="1">
    <location>
        <begin position="1"/>
        <end position="30"/>
    </location>
</feature>
<evidence type="ECO:0000313" key="4">
    <source>
        <dbReference type="Proteomes" id="UP000274637"/>
    </source>
</evidence>
<dbReference type="Proteomes" id="UP000274637">
    <property type="component" value="Segment"/>
</dbReference>
<organism evidence="3 4">
    <name type="scientific">Streptomyces phage Kromp</name>
    <dbReference type="NCBI Taxonomy" id="2315619"/>
    <lineage>
        <taxon>Viruses</taxon>
        <taxon>Duplodnaviria</taxon>
        <taxon>Heunggongvirae</taxon>
        <taxon>Uroviricota</taxon>
        <taxon>Caudoviricetes</taxon>
        <taxon>Krompvirus</taxon>
        <taxon>Krompvirus kromp</taxon>
    </lineage>
</organism>
<sequence>MTAPANSAALPGPSRAGRPRHLQEQPVPSPRRHLYAASAGAVLLTAAALYALTRGLHMPAVLFAFGVLVLTEAALREHRRLRRRRLEAEWARRRARGDRPAPLDPCCLLARASHGQAHDRNCTSDHSLEQFLAQIEAEYRDAS</sequence>